<dbReference type="InterPro" id="IPR050399">
    <property type="entry name" value="HPr"/>
</dbReference>
<dbReference type="PANTHER" id="PTHR33705">
    <property type="entry name" value="PHOSPHOCARRIER PROTEIN HPR"/>
    <property type="match status" value="1"/>
</dbReference>
<evidence type="ECO:0000256" key="4">
    <source>
        <dbReference type="ARBA" id="ARBA00022683"/>
    </source>
</evidence>
<proteinExistence type="inferred from homology"/>
<evidence type="ECO:0000313" key="6">
    <source>
        <dbReference type="EMBL" id="MBU3850175.1"/>
    </source>
</evidence>
<comment type="subcellular location">
    <subcellularLocation>
        <location evidence="1">Cytoplasm</location>
    </subcellularLocation>
</comment>
<evidence type="ECO:0000256" key="2">
    <source>
        <dbReference type="ARBA" id="ARBA00010736"/>
    </source>
</evidence>
<dbReference type="InterPro" id="IPR035895">
    <property type="entry name" value="HPr-like_sf"/>
</dbReference>
<accession>A0A9E2NZD3</accession>
<evidence type="ECO:0000259" key="5">
    <source>
        <dbReference type="PROSITE" id="PS51350"/>
    </source>
</evidence>
<name>A0A9E2NZD3_9SPIR</name>
<dbReference type="EMBL" id="JAHLFV010000153">
    <property type="protein sequence ID" value="MBU3850175.1"/>
    <property type="molecule type" value="Genomic_DNA"/>
</dbReference>
<keyword evidence="4" id="KW-0598">Phosphotransferase system</keyword>
<dbReference type="PROSITE" id="PS51350">
    <property type="entry name" value="PTS_HPR_DOM"/>
    <property type="match status" value="1"/>
</dbReference>
<reference evidence="6" key="2">
    <citation type="submission" date="2021-04" db="EMBL/GenBank/DDBJ databases">
        <authorList>
            <person name="Gilroy R."/>
        </authorList>
    </citation>
    <scope>NUCLEOTIDE SEQUENCE</scope>
    <source>
        <strain evidence="6">Gambia15-2214</strain>
    </source>
</reference>
<dbReference type="GO" id="GO:0009401">
    <property type="term" value="P:phosphoenolpyruvate-dependent sugar phosphotransferase system"/>
    <property type="evidence" value="ECO:0007669"/>
    <property type="project" value="UniProtKB-KW"/>
</dbReference>
<feature type="domain" description="HPr" evidence="5">
    <location>
        <begin position="1"/>
        <end position="85"/>
    </location>
</feature>
<dbReference type="Proteomes" id="UP000823914">
    <property type="component" value="Unassembled WGS sequence"/>
</dbReference>
<dbReference type="Pfam" id="PF00381">
    <property type="entry name" value="PTS-HPr"/>
    <property type="match status" value="1"/>
</dbReference>
<organism evidence="6 7">
    <name type="scientific">Candidatus Treponema excrementipullorum</name>
    <dbReference type="NCBI Taxonomy" id="2838768"/>
    <lineage>
        <taxon>Bacteria</taxon>
        <taxon>Pseudomonadati</taxon>
        <taxon>Spirochaetota</taxon>
        <taxon>Spirochaetia</taxon>
        <taxon>Spirochaetales</taxon>
        <taxon>Treponemataceae</taxon>
        <taxon>Treponema</taxon>
    </lineage>
</organism>
<dbReference type="PANTHER" id="PTHR33705:SF2">
    <property type="entry name" value="PHOSPHOCARRIER PROTEIN NPR"/>
    <property type="match status" value="1"/>
</dbReference>
<dbReference type="CDD" id="cd00367">
    <property type="entry name" value="PTS-HPr_like"/>
    <property type="match status" value="1"/>
</dbReference>
<keyword evidence="3" id="KW-0963">Cytoplasm</keyword>
<protein>
    <submittedName>
        <fullName evidence="6">HPr family phosphocarrier protein</fullName>
    </submittedName>
</protein>
<sequence>MKEFEFTVKAADGLHARPAGILVKEAAKFSSEITMSFNGKDASVKKLFALMKLGVKQGDTVKVTASGADEAEAIKAVETFMGENF</sequence>
<comment type="caution">
    <text evidence="6">The sequence shown here is derived from an EMBL/GenBank/DDBJ whole genome shotgun (WGS) entry which is preliminary data.</text>
</comment>
<dbReference type="NCBIfam" id="TIGR01003">
    <property type="entry name" value="PTS_HPr_family"/>
    <property type="match status" value="1"/>
</dbReference>
<dbReference type="Gene3D" id="3.30.1340.10">
    <property type="entry name" value="HPr-like"/>
    <property type="match status" value="1"/>
</dbReference>
<gene>
    <name evidence="6" type="ORF">IAA16_06375</name>
</gene>
<dbReference type="InterPro" id="IPR000032">
    <property type="entry name" value="HPr-like"/>
</dbReference>
<evidence type="ECO:0000256" key="3">
    <source>
        <dbReference type="ARBA" id="ARBA00022490"/>
    </source>
</evidence>
<dbReference type="AlphaFoldDB" id="A0A9E2NZD3"/>
<comment type="similarity">
    <text evidence="2">Belongs to the HPr family.</text>
</comment>
<reference evidence="6" key="1">
    <citation type="journal article" date="2021" name="PeerJ">
        <title>Extensive microbial diversity within the chicken gut microbiome revealed by metagenomics and culture.</title>
        <authorList>
            <person name="Gilroy R."/>
            <person name="Ravi A."/>
            <person name="Getino M."/>
            <person name="Pursley I."/>
            <person name="Horton D.L."/>
            <person name="Alikhan N.F."/>
            <person name="Baker D."/>
            <person name="Gharbi K."/>
            <person name="Hall N."/>
            <person name="Watson M."/>
            <person name="Adriaenssens E.M."/>
            <person name="Foster-Nyarko E."/>
            <person name="Jarju S."/>
            <person name="Secka A."/>
            <person name="Antonio M."/>
            <person name="Oren A."/>
            <person name="Chaudhuri R.R."/>
            <person name="La Ragione R."/>
            <person name="Hildebrand F."/>
            <person name="Pallen M.J."/>
        </authorList>
    </citation>
    <scope>NUCLEOTIDE SEQUENCE</scope>
    <source>
        <strain evidence="6">Gambia15-2214</strain>
    </source>
</reference>
<evidence type="ECO:0000313" key="7">
    <source>
        <dbReference type="Proteomes" id="UP000823914"/>
    </source>
</evidence>
<dbReference type="SUPFAM" id="SSF55594">
    <property type="entry name" value="HPr-like"/>
    <property type="match status" value="1"/>
</dbReference>
<dbReference type="GO" id="GO:0005737">
    <property type="term" value="C:cytoplasm"/>
    <property type="evidence" value="ECO:0007669"/>
    <property type="project" value="UniProtKB-SubCell"/>
</dbReference>
<evidence type="ECO:0000256" key="1">
    <source>
        <dbReference type="ARBA" id="ARBA00004496"/>
    </source>
</evidence>
<dbReference type="PRINTS" id="PR00107">
    <property type="entry name" value="PHOSPHOCPHPR"/>
</dbReference>